<evidence type="ECO:0000259" key="23">
    <source>
        <dbReference type="PROSITE" id="PS50160"/>
    </source>
</evidence>
<keyword evidence="3 24" id="KW-0436">Ligase</keyword>
<evidence type="ECO:0000256" key="12">
    <source>
        <dbReference type="ARBA" id="ARBA00022840"/>
    </source>
</evidence>
<dbReference type="RefSeq" id="WP_244711545.1">
    <property type="nucleotide sequence ID" value="NZ_CP095073.1"/>
</dbReference>
<evidence type="ECO:0000256" key="18">
    <source>
        <dbReference type="ARBA" id="ARBA00023268"/>
    </source>
</evidence>
<dbReference type="EC" id="6.5.1.1" evidence="2"/>
<dbReference type="Pfam" id="PF21686">
    <property type="entry name" value="LigD_Prim-Pol"/>
    <property type="match status" value="1"/>
</dbReference>
<evidence type="ECO:0000256" key="13">
    <source>
        <dbReference type="ARBA" id="ARBA00022932"/>
    </source>
</evidence>
<evidence type="ECO:0000256" key="16">
    <source>
        <dbReference type="ARBA" id="ARBA00023204"/>
    </source>
</evidence>
<keyword evidence="11" id="KW-0269">Exonuclease</keyword>
<evidence type="ECO:0000256" key="15">
    <source>
        <dbReference type="ARBA" id="ARBA00023172"/>
    </source>
</evidence>
<evidence type="ECO:0000256" key="10">
    <source>
        <dbReference type="ARBA" id="ARBA00022801"/>
    </source>
</evidence>
<evidence type="ECO:0000256" key="9">
    <source>
        <dbReference type="ARBA" id="ARBA00022763"/>
    </source>
</evidence>
<dbReference type="InterPro" id="IPR014143">
    <property type="entry name" value="NHEJ_ligase_prk"/>
</dbReference>
<dbReference type="NCBIfam" id="NF007211">
    <property type="entry name" value="PRK09633.1"/>
    <property type="match status" value="1"/>
</dbReference>
<keyword evidence="7" id="KW-0479">Metal-binding</keyword>
<evidence type="ECO:0000256" key="17">
    <source>
        <dbReference type="ARBA" id="ARBA00023211"/>
    </source>
</evidence>
<organism evidence="24 25">
    <name type="scientific">Halobacillus salinarum</name>
    <dbReference type="NCBI Taxonomy" id="2932257"/>
    <lineage>
        <taxon>Bacteria</taxon>
        <taxon>Bacillati</taxon>
        <taxon>Bacillota</taxon>
        <taxon>Bacilli</taxon>
        <taxon>Bacillales</taxon>
        <taxon>Bacillaceae</taxon>
        <taxon>Halobacillus</taxon>
    </lineage>
</organism>
<keyword evidence="5" id="KW-0548">Nucleotidyltransferase</keyword>
<evidence type="ECO:0000256" key="7">
    <source>
        <dbReference type="ARBA" id="ARBA00022723"/>
    </source>
</evidence>
<evidence type="ECO:0000313" key="25">
    <source>
        <dbReference type="Proteomes" id="UP000831787"/>
    </source>
</evidence>
<keyword evidence="12" id="KW-0067">ATP-binding</keyword>
<accession>A0ABY4EML1</accession>
<keyword evidence="9" id="KW-0227">DNA damage</keyword>
<keyword evidence="10" id="KW-0378">Hydrolase</keyword>
<keyword evidence="17" id="KW-0464">Manganese</keyword>
<keyword evidence="18" id="KW-0511">Multifunctional enzyme</keyword>
<keyword evidence="8" id="KW-0547">Nucleotide-binding</keyword>
<keyword evidence="16" id="KW-0234">DNA repair</keyword>
<evidence type="ECO:0000256" key="1">
    <source>
        <dbReference type="ARBA" id="ARBA00001936"/>
    </source>
</evidence>
<dbReference type="GO" id="GO:0003910">
    <property type="term" value="F:DNA ligase (ATP) activity"/>
    <property type="evidence" value="ECO:0007669"/>
    <property type="project" value="UniProtKB-EC"/>
</dbReference>
<keyword evidence="14" id="KW-0238">DNA-binding</keyword>
<dbReference type="CDD" id="cd07906">
    <property type="entry name" value="Adenylation_DNA_ligase_LigD_LigC"/>
    <property type="match status" value="1"/>
</dbReference>
<keyword evidence="13" id="KW-0239">DNA-directed DNA polymerase</keyword>
<name>A0ABY4EML1_9BACI</name>
<dbReference type="InterPro" id="IPR014146">
    <property type="entry name" value="LigD_ligase_dom"/>
</dbReference>
<keyword evidence="25" id="KW-1185">Reference proteome</keyword>
<dbReference type="InterPro" id="IPR014145">
    <property type="entry name" value="LigD_pol_dom"/>
</dbReference>
<evidence type="ECO:0000313" key="24">
    <source>
        <dbReference type="EMBL" id="UOQ45093.1"/>
    </source>
</evidence>
<evidence type="ECO:0000256" key="22">
    <source>
        <dbReference type="ARBA" id="ARBA00049990"/>
    </source>
</evidence>
<reference evidence="24 25" key="1">
    <citation type="submission" date="2022-04" db="EMBL/GenBank/DDBJ databases">
        <title>Halobacillus sp. isolated from saltern.</title>
        <authorList>
            <person name="Won M."/>
            <person name="Lee C.-M."/>
            <person name="Woen H.-Y."/>
            <person name="Kwon S.-W."/>
        </authorList>
    </citation>
    <scope>NUCLEOTIDE SEQUENCE [LARGE SCALE GENOMIC DNA]</scope>
    <source>
        <strain evidence="24 25">SSBR10-3</strain>
    </source>
</reference>
<protein>
    <recommendedName>
        <fullName evidence="2">DNA ligase (ATP)</fullName>
        <ecNumber evidence="2">6.5.1.1</ecNumber>
    </recommendedName>
    <alternativeName>
        <fullName evidence="19">NHEJ DNA polymerase</fullName>
    </alternativeName>
</protein>
<dbReference type="Pfam" id="PF01068">
    <property type="entry name" value="DNA_ligase_A_M"/>
    <property type="match status" value="1"/>
</dbReference>
<gene>
    <name evidence="24" type="ORF">MUN89_03825</name>
</gene>
<dbReference type="Gene3D" id="3.30.470.30">
    <property type="entry name" value="DNA ligase/mRNA capping enzyme"/>
    <property type="match status" value="1"/>
</dbReference>
<keyword evidence="6" id="KW-0540">Nuclease</keyword>
<dbReference type="InterPro" id="IPR012310">
    <property type="entry name" value="DNA_ligase_ATP-dep_cent"/>
</dbReference>
<comment type="similarity">
    <text evidence="22">In the N-terminal section; belongs to the LigD polymerase family.</text>
</comment>
<dbReference type="NCBIfam" id="TIGR02776">
    <property type="entry name" value="NHEJ_ligase_prk"/>
    <property type="match status" value="1"/>
</dbReference>
<evidence type="ECO:0000256" key="19">
    <source>
        <dbReference type="ARBA" id="ARBA00029943"/>
    </source>
</evidence>
<keyword evidence="4" id="KW-0808">Transferase</keyword>
<evidence type="ECO:0000256" key="20">
    <source>
        <dbReference type="ARBA" id="ARBA00034003"/>
    </source>
</evidence>
<keyword evidence="15" id="KW-0233">DNA recombination</keyword>
<proteinExistence type="inferred from homology"/>
<evidence type="ECO:0000256" key="5">
    <source>
        <dbReference type="ARBA" id="ARBA00022695"/>
    </source>
</evidence>
<evidence type="ECO:0000256" key="2">
    <source>
        <dbReference type="ARBA" id="ARBA00012727"/>
    </source>
</evidence>
<sequence>MIKPMLLTMSDDVPEGKDWLYEIKYDGYRALLFCTESDCRLISRNGKDLSAQFPEIIEAAARFNHTHLPLTLDGELVILNNPYQANFARLQQRGRLQNHDKIIAASQSRPATYMAFDFLTDNDHPYKKRKKQLASFLKSFPSSRIQYVETYDDSEEIHKIASLHLSEGIIAKHKQSRYEPGHRTKQWIKTKLWKDVSGFLTRFDPQNSYYHMEIWDKGQRVPLGSVKNGIESEQSQTLRTFFKKHGTQRGKKWELAPSICADVHCLGAENGELREPVFSQFRFDLEPDDCTVEKRDFDLAVIPEEIGASKLEKELWPRVTKRDYLIYLRHIAPYQLSFLKQKKVTLIRYPDGIGEHSFFQKHRPDYAPEFIESWENDGEQFMLCNDLSSLLWMGNHGALEFHIPFQKVSSSYPDEIVFDLDPPSRSEFSLAVTAAQLIKHLMDQLDMISFVKTSGNKGMQLHIPIEEGALTYEETRGFTEAIARLLVKEKPDIFTIERLKKNRGNRLYLDYIQHAEGKTIVAPYSARATEKATVAAPLFWEELTEDLSPESFTILNTIARIRQRGCPFKDYDRVRKQQPVEQIKKWFLS</sequence>
<dbReference type="PANTHER" id="PTHR42705">
    <property type="entry name" value="BIFUNCTIONAL NON-HOMOLOGOUS END JOINING PROTEIN LIGD"/>
    <property type="match status" value="1"/>
</dbReference>
<dbReference type="NCBIfam" id="TIGR02779">
    <property type="entry name" value="NHEJ_ligase_lig"/>
    <property type="match status" value="1"/>
</dbReference>
<evidence type="ECO:0000256" key="3">
    <source>
        <dbReference type="ARBA" id="ARBA00022598"/>
    </source>
</evidence>
<evidence type="ECO:0000256" key="8">
    <source>
        <dbReference type="ARBA" id="ARBA00022741"/>
    </source>
</evidence>
<dbReference type="InterPro" id="IPR052171">
    <property type="entry name" value="NHEJ_LigD"/>
</dbReference>
<evidence type="ECO:0000256" key="11">
    <source>
        <dbReference type="ARBA" id="ARBA00022839"/>
    </source>
</evidence>
<dbReference type="EMBL" id="CP095073">
    <property type="protein sequence ID" value="UOQ45093.1"/>
    <property type="molecule type" value="Genomic_DNA"/>
</dbReference>
<evidence type="ECO:0000256" key="4">
    <source>
        <dbReference type="ARBA" id="ARBA00022679"/>
    </source>
</evidence>
<dbReference type="PANTHER" id="PTHR42705:SF2">
    <property type="entry name" value="BIFUNCTIONAL NON-HOMOLOGOUS END JOINING PROTEIN LIGD"/>
    <property type="match status" value="1"/>
</dbReference>
<evidence type="ECO:0000256" key="14">
    <source>
        <dbReference type="ARBA" id="ARBA00023125"/>
    </source>
</evidence>
<dbReference type="Proteomes" id="UP000831787">
    <property type="component" value="Chromosome"/>
</dbReference>
<evidence type="ECO:0000256" key="6">
    <source>
        <dbReference type="ARBA" id="ARBA00022722"/>
    </source>
</evidence>
<dbReference type="NCBIfam" id="TIGR02778">
    <property type="entry name" value="ligD_pol"/>
    <property type="match status" value="1"/>
</dbReference>
<dbReference type="SUPFAM" id="SSF56091">
    <property type="entry name" value="DNA ligase/mRNA capping enzyme, catalytic domain"/>
    <property type="match status" value="1"/>
</dbReference>
<comment type="catalytic activity">
    <reaction evidence="20">
        <text>ATP + (deoxyribonucleotide)n-3'-hydroxyl + 5'-phospho-(deoxyribonucleotide)m = (deoxyribonucleotide)n+m + AMP + diphosphate.</text>
        <dbReference type="EC" id="6.5.1.1"/>
    </reaction>
</comment>
<dbReference type="Gene3D" id="3.30.1490.70">
    <property type="match status" value="1"/>
</dbReference>
<comment type="similarity">
    <text evidence="21">In the C-terminal section; belongs to the ATP-dependent DNA ligase family.</text>
</comment>
<feature type="domain" description="ATP-dependent DNA ligase family profile" evidence="23">
    <location>
        <begin position="104"/>
        <end position="191"/>
    </location>
</feature>
<evidence type="ECO:0000256" key="21">
    <source>
        <dbReference type="ARBA" id="ARBA00049981"/>
    </source>
</evidence>
<dbReference type="Gene3D" id="3.90.920.10">
    <property type="entry name" value="DNA primase, PRIM domain"/>
    <property type="match status" value="1"/>
</dbReference>
<dbReference type="PROSITE" id="PS50160">
    <property type="entry name" value="DNA_LIGASE_A3"/>
    <property type="match status" value="1"/>
</dbReference>
<comment type="cofactor">
    <cofactor evidence="1">
        <name>Mn(2+)</name>
        <dbReference type="ChEBI" id="CHEBI:29035"/>
    </cofactor>
</comment>